<proteinExistence type="predicted"/>
<accession>A0A6J6EES0</accession>
<dbReference type="GO" id="GO:0008757">
    <property type="term" value="F:S-adenosylmethionine-dependent methyltransferase activity"/>
    <property type="evidence" value="ECO:0007669"/>
    <property type="project" value="InterPro"/>
</dbReference>
<reference evidence="2" key="1">
    <citation type="submission" date="2020-05" db="EMBL/GenBank/DDBJ databases">
        <authorList>
            <person name="Chiriac C."/>
            <person name="Salcher M."/>
            <person name="Ghai R."/>
            <person name="Kavagutti S V."/>
        </authorList>
    </citation>
    <scope>NUCLEOTIDE SEQUENCE</scope>
</reference>
<gene>
    <name evidence="2" type="ORF">UFOPK1493_02572</name>
</gene>
<dbReference type="InterPro" id="IPR029063">
    <property type="entry name" value="SAM-dependent_MTases_sf"/>
</dbReference>
<dbReference type="InterPro" id="IPR050508">
    <property type="entry name" value="Methyltransf_Superfamily"/>
</dbReference>
<organism evidence="2">
    <name type="scientific">freshwater metagenome</name>
    <dbReference type="NCBI Taxonomy" id="449393"/>
    <lineage>
        <taxon>unclassified sequences</taxon>
        <taxon>metagenomes</taxon>
        <taxon>ecological metagenomes</taxon>
    </lineage>
</organism>
<name>A0A6J6EES0_9ZZZZ</name>
<dbReference type="AlphaFoldDB" id="A0A6J6EES0"/>
<sequence length="231" mass="25583">MRLPEPDQYDSFAAAYEDHASDGPYNALYDRPATLDLLGDVAGTRLLDAGCGPGFYVAELLARGAEVVACDASAAMVDLARQRCGDRLDARVHSLDEPLTWLADASVDTVLCALAYHYVSNRAGFLAEVRRVLRPGGRLVISTHHPVDDWVRHGGSYFEVGTLTEVWSKGWEITTWRMPLTRLTEEFATAGFLIERLVEPLPHPDMGRSHPEVHAKLTNRPGFILFQLRPA</sequence>
<dbReference type="InterPro" id="IPR013216">
    <property type="entry name" value="Methyltransf_11"/>
</dbReference>
<dbReference type="SUPFAM" id="SSF53335">
    <property type="entry name" value="S-adenosyl-L-methionine-dependent methyltransferases"/>
    <property type="match status" value="1"/>
</dbReference>
<evidence type="ECO:0000259" key="1">
    <source>
        <dbReference type="Pfam" id="PF08241"/>
    </source>
</evidence>
<dbReference type="Pfam" id="PF08241">
    <property type="entry name" value="Methyltransf_11"/>
    <property type="match status" value="1"/>
</dbReference>
<dbReference type="CDD" id="cd02440">
    <property type="entry name" value="AdoMet_MTases"/>
    <property type="match status" value="1"/>
</dbReference>
<evidence type="ECO:0000313" key="2">
    <source>
        <dbReference type="EMBL" id="CAB4573745.1"/>
    </source>
</evidence>
<protein>
    <submittedName>
        <fullName evidence="2">Unannotated protein</fullName>
    </submittedName>
</protein>
<dbReference type="PANTHER" id="PTHR42912">
    <property type="entry name" value="METHYLTRANSFERASE"/>
    <property type="match status" value="1"/>
</dbReference>
<dbReference type="Gene3D" id="3.40.50.150">
    <property type="entry name" value="Vaccinia Virus protein VP39"/>
    <property type="match status" value="1"/>
</dbReference>
<feature type="domain" description="Methyltransferase type 11" evidence="1">
    <location>
        <begin position="47"/>
        <end position="141"/>
    </location>
</feature>
<dbReference type="PANTHER" id="PTHR42912:SF95">
    <property type="entry name" value="METHYLTRANSFERASE TYPE 11 DOMAIN-CONTAINING PROTEIN"/>
    <property type="match status" value="1"/>
</dbReference>
<dbReference type="EMBL" id="CAEZSR010000110">
    <property type="protein sequence ID" value="CAB4573745.1"/>
    <property type="molecule type" value="Genomic_DNA"/>
</dbReference>